<keyword evidence="2" id="KW-1185">Reference proteome</keyword>
<dbReference type="Proteomes" id="UP000249300">
    <property type="component" value="Chromosome 1"/>
</dbReference>
<evidence type="ECO:0000313" key="2">
    <source>
        <dbReference type="Proteomes" id="UP000249300"/>
    </source>
</evidence>
<protein>
    <recommendedName>
        <fullName evidence="3">Outer membrane protein beta-barrel domain-containing protein</fullName>
    </recommendedName>
</protein>
<accession>A0A2X4PY92</accession>
<dbReference type="AlphaFoldDB" id="A0A2X4PY92"/>
<dbReference type="KEGG" id="pcre:NCTC12858_00700"/>
<evidence type="ECO:0008006" key="3">
    <source>
        <dbReference type="Google" id="ProtNLM"/>
    </source>
</evidence>
<dbReference type="RefSeq" id="WP_023938499.1">
    <property type="nucleotide sequence ID" value="NZ_FUXH01000002.1"/>
</dbReference>
<evidence type="ECO:0000313" key="1">
    <source>
        <dbReference type="EMBL" id="SQH72867.1"/>
    </source>
</evidence>
<gene>
    <name evidence="1" type="ORF">NCTC12858_00700</name>
</gene>
<sequence>MKWHWIFSLLLYFLSLNMAEARIGGSGEKEAAFDSIGMNRVGLRFFGLSWHPHGERENASIMPLRLDRDAYWVQNLGAIISYERMLWADVLSSKAAIALYSDCAAQLGGFVHVGLRGRILKLGKHQVWGGIGPTLIFRKNWLNIDGYRDQNLFKGVSGDKFQYLFLWYAGEFDYRYSISSHWDVVGSFVPGYPDLMSFSLGVNYNFSL</sequence>
<dbReference type="EMBL" id="LS483447">
    <property type="protein sequence ID" value="SQH72867.1"/>
    <property type="molecule type" value="Genomic_DNA"/>
</dbReference>
<organism evidence="1 2">
    <name type="scientific">Porphyromonas crevioricanis</name>
    <dbReference type="NCBI Taxonomy" id="393921"/>
    <lineage>
        <taxon>Bacteria</taxon>
        <taxon>Pseudomonadati</taxon>
        <taxon>Bacteroidota</taxon>
        <taxon>Bacteroidia</taxon>
        <taxon>Bacteroidales</taxon>
        <taxon>Porphyromonadaceae</taxon>
        <taxon>Porphyromonas</taxon>
    </lineage>
</organism>
<reference evidence="1 2" key="1">
    <citation type="submission" date="2018-06" db="EMBL/GenBank/DDBJ databases">
        <authorList>
            <consortium name="Pathogen Informatics"/>
            <person name="Doyle S."/>
        </authorList>
    </citation>
    <scope>NUCLEOTIDE SEQUENCE [LARGE SCALE GENOMIC DNA]</scope>
    <source>
        <strain evidence="1 2">NCTC12858</strain>
    </source>
</reference>
<proteinExistence type="predicted"/>
<name>A0A2X4PY92_9PORP</name>